<dbReference type="GO" id="GO:0003677">
    <property type="term" value="F:DNA binding"/>
    <property type="evidence" value="ECO:0007669"/>
    <property type="project" value="UniProtKB-KW"/>
</dbReference>
<feature type="domain" description="HTH lysR-type" evidence="5">
    <location>
        <begin position="3"/>
        <end position="60"/>
    </location>
</feature>
<evidence type="ECO:0000256" key="3">
    <source>
        <dbReference type="ARBA" id="ARBA00023125"/>
    </source>
</evidence>
<keyword evidence="7" id="KW-1185">Reference proteome</keyword>
<dbReference type="PROSITE" id="PS50931">
    <property type="entry name" value="HTH_LYSR"/>
    <property type="match status" value="1"/>
</dbReference>
<dbReference type="EMBL" id="JACBYR010000001">
    <property type="protein sequence ID" value="NYE80881.1"/>
    <property type="molecule type" value="Genomic_DNA"/>
</dbReference>
<dbReference type="InterPro" id="IPR058163">
    <property type="entry name" value="LysR-type_TF_proteobact-type"/>
</dbReference>
<dbReference type="InterPro" id="IPR005119">
    <property type="entry name" value="LysR_subst-bd"/>
</dbReference>
<reference evidence="6 7" key="1">
    <citation type="submission" date="2020-07" db="EMBL/GenBank/DDBJ databases">
        <title>Genomic Encyclopedia of Type Strains, Phase IV (KMG-V): Genome sequencing to study the core and pangenomes of soil and plant-associated prokaryotes.</title>
        <authorList>
            <person name="Whitman W."/>
        </authorList>
    </citation>
    <scope>NUCLEOTIDE SEQUENCE [LARGE SCALE GENOMIC DNA]</scope>
    <source>
        <strain evidence="6 7">SAS40</strain>
    </source>
</reference>
<comment type="caution">
    <text evidence="6">The sequence shown here is derived from an EMBL/GenBank/DDBJ whole genome shotgun (WGS) entry which is preliminary data.</text>
</comment>
<dbReference type="SUPFAM" id="SSF53850">
    <property type="entry name" value="Periplasmic binding protein-like II"/>
    <property type="match status" value="1"/>
</dbReference>
<evidence type="ECO:0000256" key="2">
    <source>
        <dbReference type="ARBA" id="ARBA00023015"/>
    </source>
</evidence>
<evidence type="ECO:0000313" key="6">
    <source>
        <dbReference type="EMBL" id="NYE80881.1"/>
    </source>
</evidence>
<dbReference type="GO" id="GO:0003700">
    <property type="term" value="F:DNA-binding transcription factor activity"/>
    <property type="evidence" value="ECO:0007669"/>
    <property type="project" value="InterPro"/>
</dbReference>
<sequence length="318" mass="35023">MTLDIDDLRFILSLDRLGSLAALAREDNVTPPAITKRLHQLEARVGVRLVQRTTRRLQLTHEGHLLAQHASGVLDQMRRLEEALHERTQVVAGKLKVHGPLGFGRRYLAPLLADFHTAHPGVEVQLVLSDNLDLAQQAPHGRDAFDVLVSIGDLPDSRWIAHPIAPNRRIVCAAPRYLSRVAPPAVPADLADHSCLVLRENSEDVSLWRFADKTARRGARPSHTVRVHAAMESNDGSVIRAWCAAGKGIMARSEWDVAADLAAGRLVQVLPKYRMPDADVVALVPQSRVATRRASLFIEALRKAFKPVAPWRAKAAGD</sequence>
<evidence type="ECO:0000256" key="4">
    <source>
        <dbReference type="ARBA" id="ARBA00023163"/>
    </source>
</evidence>
<proteinExistence type="inferred from homology"/>
<dbReference type="Pfam" id="PF00126">
    <property type="entry name" value="HTH_1"/>
    <property type="match status" value="1"/>
</dbReference>
<name>A0A7Y9LLT0_9BURK</name>
<organism evidence="6 7">
    <name type="scientific">Pigmentiphaga litoralis</name>
    <dbReference type="NCBI Taxonomy" id="516702"/>
    <lineage>
        <taxon>Bacteria</taxon>
        <taxon>Pseudomonadati</taxon>
        <taxon>Pseudomonadota</taxon>
        <taxon>Betaproteobacteria</taxon>
        <taxon>Burkholderiales</taxon>
        <taxon>Alcaligenaceae</taxon>
        <taxon>Pigmentiphaga</taxon>
    </lineage>
</organism>
<dbReference type="RefSeq" id="WP_179582385.1">
    <property type="nucleotide sequence ID" value="NZ_JACBYR010000001.1"/>
</dbReference>
<dbReference type="PANTHER" id="PTHR30537">
    <property type="entry name" value="HTH-TYPE TRANSCRIPTIONAL REGULATOR"/>
    <property type="match status" value="1"/>
</dbReference>
<dbReference type="SUPFAM" id="SSF46785">
    <property type="entry name" value="Winged helix' DNA-binding domain"/>
    <property type="match status" value="1"/>
</dbReference>
<evidence type="ECO:0000259" key="5">
    <source>
        <dbReference type="PROSITE" id="PS50931"/>
    </source>
</evidence>
<keyword evidence="4" id="KW-0804">Transcription</keyword>
<keyword evidence="3 6" id="KW-0238">DNA-binding</keyword>
<dbReference type="PANTHER" id="PTHR30537:SF5">
    <property type="entry name" value="HTH-TYPE TRANSCRIPTIONAL ACTIVATOR TTDR-RELATED"/>
    <property type="match status" value="1"/>
</dbReference>
<dbReference type="Gene3D" id="1.10.10.10">
    <property type="entry name" value="Winged helix-like DNA-binding domain superfamily/Winged helix DNA-binding domain"/>
    <property type="match status" value="1"/>
</dbReference>
<accession>A0A7Y9LLT0</accession>
<dbReference type="InterPro" id="IPR000847">
    <property type="entry name" value="LysR_HTH_N"/>
</dbReference>
<protein>
    <submittedName>
        <fullName evidence="6">DNA-binding transcriptional LysR family regulator</fullName>
    </submittedName>
</protein>
<dbReference type="Gene3D" id="3.40.190.290">
    <property type="match status" value="1"/>
</dbReference>
<dbReference type="Proteomes" id="UP000542125">
    <property type="component" value="Unassembled WGS sequence"/>
</dbReference>
<evidence type="ECO:0000256" key="1">
    <source>
        <dbReference type="ARBA" id="ARBA00009437"/>
    </source>
</evidence>
<dbReference type="InterPro" id="IPR036388">
    <property type="entry name" value="WH-like_DNA-bd_sf"/>
</dbReference>
<evidence type="ECO:0000313" key="7">
    <source>
        <dbReference type="Proteomes" id="UP000542125"/>
    </source>
</evidence>
<comment type="similarity">
    <text evidence="1">Belongs to the LysR transcriptional regulatory family.</text>
</comment>
<dbReference type="Pfam" id="PF03466">
    <property type="entry name" value="LysR_substrate"/>
    <property type="match status" value="1"/>
</dbReference>
<dbReference type="AlphaFoldDB" id="A0A7Y9LLT0"/>
<keyword evidence="2" id="KW-0805">Transcription regulation</keyword>
<dbReference type="InterPro" id="IPR036390">
    <property type="entry name" value="WH_DNA-bd_sf"/>
</dbReference>
<gene>
    <name evidence="6" type="ORF">FHW18_000152</name>
</gene>